<accession>A0ACC0VA72</accession>
<reference evidence="1" key="1">
    <citation type="submission" date="2022-10" db="EMBL/GenBank/DDBJ databases">
        <title>Complete Genome of Trichothecium roseum strain YXFP-22015, a Plant Pathogen Isolated from Citrus.</title>
        <authorList>
            <person name="Wang Y."/>
            <person name="Zhu L."/>
        </authorList>
    </citation>
    <scope>NUCLEOTIDE SEQUENCE</scope>
    <source>
        <strain evidence="1">YXFP-22015</strain>
    </source>
</reference>
<gene>
    <name evidence="1" type="ORF">N3K66_002551</name>
</gene>
<evidence type="ECO:0000313" key="2">
    <source>
        <dbReference type="Proteomes" id="UP001163324"/>
    </source>
</evidence>
<proteinExistence type="predicted"/>
<evidence type="ECO:0000313" key="1">
    <source>
        <dbReference type="EMBL" id="KAI9903199.1"/>
    </source>
</evidence>
<keyword evidence="2" id="KW-1185">Reference proteome</keyword>
<organism evidence="1 2">
    <name type="scientific">Trichothecium roseum</name>
    <dbReference type="NCBI Taxonomy" id="47278"/>
    <lineage>
        <taxon>Eukaryota</taxon>
        <taxon>Fungi</taxon>
        <taxon>Dikarya</taxon>
        <taxon>Ascomycota</taxon>
        <taxon>Pezizomycotina</taxon>
        <taxon>Sordariomycetes</taxon>
        <taxon>Hypocreomycetidae</taxon>
        <taxon>Hypocreales</taxon>
        <taxon>Hypocreales incertae sedis</taxon>
        <taxon>Trichothecium</taxon>
    </lineage>
</organism>
<dbReference type="Proteomes" id="UP001163324">
    <property type="component" value="Chromosome 2"/>
</dbReference>
<comment type="caution">
    <text evidence="1">The sequence shown here is derived from an EMBL/GenBank/DDBJ whole genome shotgun (WGS) entry which is preliminary data.</text>
</comment>
<protein>
    <submittedName>
        <fullName evidence="1">Uncharacterized protein</fullName>
    </submittedName>
</protein>
<sequence length="572" mass="63431">MSSSTSRMLIVGIDFGTTYSGLAWAETQQPDRRSAITTWPINKTSREGESSEKVPTKLRYHGNDTQWGFSIPVNAPPKEVIEWFKLGLDPSTEYTNNMIATNSQGGRKKQPEELARDFISQLGHHLQYVLREKLGAAVLDSIPIRFVVTVPAMWSDLAKEKTRLACLHADGLRATPNNLQLISEPEAAATYALHGLDHHGLKVNDTIVIVDAGGGTVDLISYTITQLEPILAVKETVPGTGGLCGSTYLNERFQDLLRRKLGSQEGFDNELVSDATEAFDKKIKRHYTTETGDDEVFFIPVGGLANNAALGVRKGRYSLKGSDIRDIFAPIIFDVVELVEDQVNACKTPPQAILLVGGFGSSTYLKECLRKAVGEDIRVLQPPNAWQAIVQGAVMKGLSSSDPDRLTTVQIRDRKARKSYGIPVHVEYDEHEHGHLSGIPWWSDIEGHQRINVMSWFIERGETVSENKPISHHFIRQGKTLELQRHFSLDIYTTESDPAPQVIGDEKVKVLATISVDLSPLPKSAFIMQIGADGLAYSTIIFHIETLYLSASTEYSFWCQGERYGSVNCEYA</sequence>
<name>A0ACC0VA72_9HYPO</name>
<dbReference type="EMBL" id="CM047941">
    <property type="protein sequence ID" value="KAI9903199.1"/>
    <property type="molecule type" value="Genomic_DNA"/>
</dbReference>